<reference evidence="3" key="1">
    <citation type="submission" date="2020-02" db="EMBL/GenBank/DDBJ databases">
        <authorList>
            <person name="Meier V. D."/>
        </authorList>
    </citation>
    <scope>NUCLEOTIDE SEQUENCE</scope>
    <source>
        <strain evidence="3">AVDCRST_MAG01</strain>
    </source>
</reference>
<dbReference type="InterPro" id="IPR014729">
    <property type="entry name" value="Rossmann-like_a/b/a_fold"/>
</dbReference>
<sequence length="304" mass="32208">MFPTKILLATDGSEESAHAGRMAAALSEKTGSGLHVVYVEPLPHPYALSEATIYYPEMRDEVRQEAYQKAREKVAAEVEKIEATCKVAGSHALIGHPDAEISHLAEEIGAGLIVLGSRGLGPVRRLLVGSVSSSVVRHAHVPVLVVRGGGDTHLARILLAADGSAESRLAVRAAAELSEKTGAEVHVAHVLPSPERMYGPHFYSADAKGSLLERVEREAREFLGRQAEEISSAGGKVGGTRLASGNAPAEIVKLAEELHADLTVLGSRGLGGVRRALMGSVSESVVRHAHNPVLVVREDQGHNR</sequence>
<comment type="similarity">
    <text evidence="1">Belongs to the universal stress protein A family.</text>
</comment>
<feature type="domain" description="UspA" evidence="2">
    <location>
        <begin position="5"/>
        <end position="147"/>
    </location>
</feature>
<dbReference type="PANTHER" id="PTHR46268:SF6">
    <property type="entry name" value="UNIVERSAL STRESS PROTEIN UP12"/>
    <property type="match status" value="1"/>
</dbReference>
<evidence type="ECO:0000259" key="2">
    <source>
        <dbReference type="Pfam" id="PF00582"/>
    </source>
</evidence>
<accession>A0A6J4Q684</accession>
<evidence type="ECO:0000313" key="3">
    <source>
        <dbReference type="EMBL" id="CAA9434631.1"/>
    </source>
</evidence>
<organism evidence="3">
    <name type="scientific">uncultured Rubrobacteraceae bacterium</name>
    <dbReference type="NCBI Taxonomy" id="349277"/>
    <lineage>
        <taxon>Bacteria</taxon>
        <taxon>Bacillati</taxon>
        <taxon>Actinomycetota</taxon>
        <taxon>Rubrobacteria</taxon>
        <taxon>Rubrobacterales</taxon>
        <taxon>Rubrobacteraceae</taxon>
        <taxon>environmental samples</taxon>
    </lineage>
</organism>
<dbReference type="InterPro" id="IPR006016">
    <property type="entry name" value="UspA"/>
</dbReference>
<dbReference type="EMBL" id="CADCUW010000416">
    <property type="protein sequence ID" value="CAA9434631.1"/>
    <property type="molecule type" value="Genomic_DNA"/>
</dbReference>
<dbReference type="InterPro" id="IPR006015">
    <property type="entry name" value="Universal_stress_UspA"/>
</dbReference>
<evidence type="ECO:0000256" key="1">
    <source>
        <dbReference type="ARBA" id="ARBA00008791"/>
    </source>
</evidence>
<feature type="domain" description="UspA" evidence="2">
    <location>
        <begin position="156"/>
        <end position="297"/>
    </location>
</feature>
<dbReference type="Gene3D" id="3.40.50.620">
    <property type="entry name" value="HUPs"/>
    <property type="match status" value="2"/>
</dbReference>
<dbReference type="AlphaFoldDB" id="A0A6J4Q684"/>
<dbReference type="SUPFAM" id="SSF52402">
    <property type="entry name" value="Adenine nucleotide alpha hydrolases-like"/>
    <property type="match status" value="2"/>
</dbReference>
<dbReference type="PANTHER" id="PTHR46268">
    <property type="entry name" value="STRESS RESPONSE PROTEIN NHAX"/>
    <property type="match status" value="1"/>
</dbReference>
<protein>
    <submittedName>
        <fullName evidence="3">Universal stress protein UspA and related nucleotide-binding proteins</fullName>
    </submittedName>
</protein>
<dbReference type="CDD" id="cd00293">
    <property type="entry name" value="USP-like"/>
    <property type="match status" value="2"/>
</dbReference>
<dbReference type="Pfam" id="PF00582">
    <property type="entry name" value="Usp"/>
    <property type="match status" value="2"/>
</dbReference>
<proteinExistence type="inferred from homology"/>
<name>A0A6J4Q684_9ACTN</name>
<gene>
    <name evidence="3" type="ORF">AVDCRST_MAG01-01-3173</name>
</gene>
<dbReference type="PRINTS" id="PR01438">
    <property type="entry name" value="UNVRSLSTRESS"/>
</dbReference>